<keyword evidence="1" id="KW-0496">Mitochondrion</keyword>
<organism evidence="1">
    <name type="scientific">Utricularia reniformis</name>
    <dbReference type="NCBI Taxonomy" id="192314"/>
    <lineage>
        <taxon>Eukaryota</taxon>
        <taxon>Viridiplantae</taxon>
        <taxon>Streptophyta</taxon>
        <taxon>Embryophyta</taxon>
        <taxon>Tracheophyta</taxon>
        <taxon>Spermatophyta</taxon>
        <taxon>Magnoliopsida</taxon>
        <taxon>eudicotyledons</taxon>
        <taxon>Gunneridae</taxon>
        <taxon>Pentapetalae</taxon>
        <taxon>asterids</taxon>
        <taxon>lamiids</taxon>
        <taxon>Lamiales</taxon>
        <taxon>Lentibulariaceae</taxon>
        <taxon>Utricularia</taxon>
    </lineage>
</organism>
<geneLocation type="mitochondrion" evidence="1"/>
<accession>A0A1Y0B2L7</accession>
<gene>
    <name evidence="1" type="ORF">AEK19_MT1419</name>
</gene>
<protein>
    <submittedName>
        <fullName evidence="1">Uncharacterized protein</fullName>
    </submittedName>
</protein>
<name>A0A1Y0B2L7_9LAMI</name>
<proteinExistence type="predicted"/>
<dbReference type="EMBL" id="KY774314">
    <property type="protein sequence ID" value="ART31613.1"/>
    <property type="molecule type" value="Genomic_DNA"/>
</dbReference>
<dbReference type="AlphaFoldDB" id="A0A1Y0B2L7"/>
<reference evidence="1" key="1">
    <citation type="submission" date="2017-03" db="EMBL/GenBank/DDBJ databases">
        <title>The mitochondrial genome of the carnivorous plant Utricularia reniformis (Lentibulariaceae): structure, comparative analysis and evolutionary landmarks.</title>
        <authorList>
            <person name="Silva S.R."/>
            <person name="Alvarenga D.O."/>
            <person name="Michael T.P."/>
            <person name="Miranda V.F.O."/>
            <person name="Varani A.M."/>
        </authorList>
    </citation>
    <scope>NUCLEOTIDE SEQUENCE</scope>
</reference>
<evidence type="ECO:0000313" key="1">
    <source>
        <dbReference type="EMBL" id="ART31613.1"/>
    </source>
</evidence>
<sequence length="131" mass="14991">MIRNEFPLIQLKKEQGLDFLFVALTFACSLKSDQCSGENSLFLMRVFLLITRLLSNNSYAEGKESRIGYSHAWDVFLLCTLMPRIICYLSFTSLLSAFFFKRPKGFIRDCSPLVSRSPPLRTLIGVQAPRQ</sequence>